<organism evidence="9 10">
    <name type="scientific">Candidatus Scybalomonas excrementavium</name>
    <dbReference type="NCBI Taxonomy" id="2840943"/>
    <lineage>
        <taxon>Bacteria</taxon>
        <taxon>Bacillati</taxon>
        <taxon>Bacillota</taxon>
        <taxon>Clostridia</taxon>
        <taxon>Lachnospirales</taxon>
        <taxon>Lachnospiraceae</taxon>
        <taxon>Lachnospiraceae incertae sedis</taxon>
        <taxon>Candidatus Scybalomonas</taxon>
    </lineage>
</organism>
<feature type="transmembrane region" description="Helical" evidence="7">
    <location>
        <begin position="187"/>
        <end position="204"/>
    </location>
</feature>
<sequence>MHKKQQIVGHLIALFTVFIWGTTFVSTKVLLEEFTPVEVLFTRFAIGLLVLYMMNHKKMKLKDRKHEWYFIGAGITGITLYFLFENIALTYSTASNIGILLACVPFMTGILSYFIMKEPLNRAFFIGFVFTIIGIYIINFNGQVVLKLNPLGDFLAIIAGFIWALYCIFLRKIEQYEYDTIQTTRRIFGWGILFMIPVLILMGYDPKLEIMAKPVYLANFLYLGIGACAVCFVTWNIALKMLGVVKTSMYLYLNPVITIIASAIILNERITWIAILGTIFILLGLIISQQGAQGSKKEMQKKNEDA</sequence>
<feature type="transmembrane region" description="Helical" evidence="7">
    <location>
        <begin position="123"/>
        <end position="142"/>
    </location>
</feature>
<evidence type="ECO:0000256" key="5">
    <source>
        <dbReference type="ARBA" id="ARBA00022989"/>
    </source>
</evidence>
<feature type="transmembrane region" description="Helical" evidence="7">
    <location>
        <begin position="154"/>
        <end position="171"/>
    </location>
</feature>
<comment type="similarity">
    <text evidence="2">Belongs to the EamA transporter family.</text>
</comment>
<dbReference type="Proteomes" id="UP000823618">
    <property type="component" value="Unassembled WGS sequence"/>
</dbReference>
<evidence type="ECO:0000313" key="10">
    <source>
        <dbReference type="Proteomes" id="UP000823618"/>
    </source>
</evidence>
<evidence type="ECO:0000256" key="7">
    <source>
        <dbReference type="SAM" id="Phobius"/>
    </source>
</evidence>
<feature type="transmembrane region" description="Helical" evidence="7">
    <location>
        <begin position="216"/>
        <end position="237"/>
    </location>
</feature>
<dbReference type="Pfam" id="PF00892">
    <property type="entry name" value="EamA"/>
    <property type="match status" value="2"/>
</dbReference>
<evidence type="ECO:0000313" key="9">
    <source>
        <dbReference type="EMBL" id="MBO8463689.1"/>
    </source>
</evidence>
<gene>
    <name evidence="9" type="ORF">IAC13_07155</name>
</gene>
<keyword evidence="5 7" id="KW-1133">Transmembrane helix</keyword>
<evidence type="ECO:0000256" key="4">
    <source>
        <dbReference type="ARBA" id="ARBA00022692"/>
    </source>
</evidence>
<proteinExistence type="inferred from homology"/>
<dbReference type="InterPro" id="IPR051258">
    <property type="entry name" value="Diverse_Substrate_Transporter"/>
</dbReference>
<dbReference type="InterPro" id="IPR000620">
    <property type="entry name" value="EamA_dom"/>
</dbReference>
<feature type="domain" description="EamA" evidence="8">
    <location>
        <begin position="151"/>
        <end position="287"/>
    </location>
</feature>
<evidence type="ECO:0000259" key="8">
    <source>
        <dbReference type="Pfam" id="PF00892"/>
    </source>
</evidence>
<feature type="transmembrane region" description="Helical" evidence="7">
    <location>
        <begin position="249"/>
        <end position="266"/>
    </location>
</feature>
<dbReference type="GO" id="GO:0005886">
    <property type="term" value="C:plasma membrane"/>
    <property type="evidence" value="ECO:0007669"/>
    <property type="project" value="UniProtKB-SubCell"/>
</dbReference>
<evidence type="ECO:0000256" key="6">
    <source>
        <dbReference type="ARBA" id="ARBA00023136"/>
    </source>
</evidence>
<evidence type="ECO:0000256" key="1">
    <source>
        <dbReference type="ARBA" id="ARBA00004651"/>
    </source>
</evidence>
<accession>A0A9D9I1U0</accession>
<dbReference type="EMBL" id="JADIML010000196">
    <property type="protein sequence ID" value="MBO8463689.1"/>
    <property type="molecule type" value="Genomic_DNA"/>
</dbReference>
<feature type="transmembrane region" description="Helical" evidence="7">
    <location>
        <begin position="272"/>
        <end position="292"/>
    </location>
</feature>
<comment type="subcellular location">
    <subcellularLocation>
        <location evidence="1">Cell membrane</location>
        <topology evidence="1">Multi-pass membrane protein</topology>
    </subcellularLocation>
</comment>
<dbReference type="PANTHER" id="PTHR42920">
    <property type="entry name" value="OS03G0707200 PROTEIN-RELATED"/>
    <property type="match status" value="1"/>
</dbReference>
<dbReference type="PANTHER" id="PTHR42920:SF11">
    <property type="entry name" value="INNER MEMBRANE PROTEIN YTFF"/>
    <property type="match status" value="1"/>
</dbReference>
<dbReference type="InterPro" id="IPR037185">
    <property type="entry name" value="EmrE-like"/>
</dbReference>
<protein>
    <submittedName>
        <fullName evidence="9">DMT family transporter</fullName>
    </submittedName>
</protein>
<feature type="transmembrane region" description="Helical" evidence="7">
    <location>
        <begin position="7"/>
        <end position="25"/>
    </location>
</feature>
<feature type="domain" description="EamA" evidence="8">
    <location>
        <begin position="9"/>
        <end position="139"/>
    </location>
</feature>
<keyword evidence="4 7" id="KW-0812">Transmembrane</keyword>
<keyword evidence="6 7" id="KW-0472">Membrane</keyword>
<evidence type="ECO:0000256" key="3">
    <source>
        <dbReference type="ARBA" id="ARBA00022475"/>
    </source>
</evidence>
<reference evidence="9" key="2">
    <citation type="journal article" date="2021" name="PeerJ">
        <title>Extensive microbial diversity within the chicken gut microbiome revealed by metagenomics and culture.</title>
        <authorList>
            <person name="Gilroy R."/>
            <person name="Ravi A."/>
            <person name="Getino M."/>
            <person name="Pursley I."/>
            <person name="Horton D.L."/>
            <person name="Alikhan N.F."/>
            <person name="Baker D."/>
            <person name="Gharbi K."/>
            <person name="Hall N."/>
            <person name="Watson M."/>
            <person name="Adriaenssens E.M."/>
            <person name="Foster-Nyarko E."/>
            <person name="Jarju S."/>
            <person name="Secka A."/>
            <person name="Antonio M."/>
            <person name="Oren A."/>
            <person name="Chaudhuri R.R."/>
            <person name="La Ragione R."/>
            <person name="Hildebrand F."/>
            <person name="Pallen M.J."/>
        </authorList>
    </citation>
    <scope>NUCLEOTIDE SEQUENCE</scope>
    <source>
        <strain evidence="9">E3-2379</strain>
    </source>
</reference>
<comment type="caution">
    <text evidence="9">The sequence shown here is derived from an EMBL/GenBank/DDBJ whole genome shotgun (WGS) entry which is preliminary data.</text>
</comment>
<feature type="transmembrane region" description="Helical" evidence="7">
    <location>
        <begin position="37"/>
        <end position="55"/>
    </location>
</feature>
<feature type="transmembrane region" description="Helical" evidence="7">
    <location>
        <begin position="67"/>
        <end position="84"/>
    </location>
</feature>
<dbReference type="SUPFAM" id="SSF103481">
    <property type="entry name" value="Multidrug resistance efflux transporter EmrE"/>
    <property type="match status" value="2"/>
</dbReference>
<name>A0A9D9I1U0_9FIRM</name>
<reference evidence="9" key="1">
    <citation type="submission" date="2020-10" db="EMBL/GenBank/DDBJ databases">
        <authorList>
            <person name="Gilroy R."/>
        </authorList>
    </citation>
    <scope>NUCLEOTIDE SEQUENCE</scope>
    <source>
        <strain evidence="9">E3-2379</strain>
    </source>
</reference>
<feature type="transmembrane region" description="Helical" evidence="7">
    <location>
        <begin position="96"/>
        <end position="116"/>
    </location>
</feature>
<dbReference type="AlphaFoldDB" id="A0A9D9I1U0"/>
<keyword evidence="3" id="KW-1003">Cell membrane</keyword>
<evidence type="ECO:0000256" key="2">
    <source>
        <dbReference type="ARBA" id="ARBA00007362"/>
    </source>
</evidence>